<dbReference type="SUPFAM" id="SSF56112">
    <property type="entry name" value="Protein kinase-like (PK-like)"/>
    <property type="match status" value="1"/>
</dbReference>
<comment type="caution">
    <text evidence="8">The sequence shown here is derived from an EMBL/GenBank/DDBJ whole genome shotgun (WGS) entry which is preliminary data.</text>
</comment>
<evidence type="ECO:0000256" key="1">
    <source>
        <dbReference type="ARBA" id="ARBA00022527"/>
    </source>
</evidence>
<dbReference type="EMBL" id="JARJCW010000101">
    <property type="protein sequence ID" value="KAJ7194114.1"/>
    <property type="molecule type" value="Genomic_DNA"/>
</dbReference>
<keyword evidence="4 8" id="KW-0418">Kinase</keyword>
<dbReference type="AlphaFoldDB" id="A0AAD6V039"/>
<dbReference type="PANTHER" id="PTHR45992:SF2">
    <property type="entry name" value="EUKARYOTIC ELONGATION FACTOR 2 KINASE"/>
    <property type="match status" value="1"/>
</dbReference>
<gene>
    <name evidence="8" type="ORF">GGX14DRAFT_576592</name>
    <name evidence="9" type="ORF">GGX14DRAFT_576653</name>
    <name evidence="10" type="ORF">GGX14DRAFT_576654</name>
</gene>
<evidence type="ECO:0000256" key="5">
    <source>
        <dbReference type="ARBA" id="ARBA00022840"/>
    </source>
</evidence>
<dbReference type="CDD" id="cd04515">
    <property type="entry name" value="Alpha_kinase"/>
    <property type="match status" value="1"/>
</dbReference>
<dbReference type="GO" id="GO:0031037">
    <property type="term" value="P:myosin II filament disassembly"/>
    <property type="evidence" value="ECO:0007669"/>
    <property type="project" value="TreeGrafter"/>
</dbReference>
<keyword evidence="11" id="KW-1185">Reference proteome</keyword>
<dbReference type="InterPro" id="IPR051852">
    <property type="entry name" value="Alpha-type_PK"/>
</dbReference>
<dbReference type="Gene3D" id="3.20.200.10">
    <property type="entry name" value="MHCK/EF2 kinase"/>
    <property type="match status" value="1"/>
</dbReference>
<sequence>MCTGCGNEFDWALNPNGRCGRCSDRDADQNLDWKQCEGCGRTYQWLEMPRCGSCVRKDENHGKAKDAMAHPPHPHSRGTYIPPAEPPLHNPAQHEHARNIMNSLVAAHANARASNPNIARSKIHGTVNYQPSIQFKVAKVVFGSIGDTMIKSGSNNTQYKAMLYTAQESDENAAVKDTLAANIDKHMTEKWGIRVISANLDVYYSASKTAVPEELFLPGKLVRHWWAAATGSALSQNNRKAKLMDIYFVVSVPDENTNPDLSTILSKPSKSKRKAPDTSFEDDDDQPLVKRPTTALVPSGAGMYRTVLSARQTRGPTPVDVCVRRTDFNLVDTAEGIDVARTQGLDDFMVQLWPVSEKGKTKEMSVAQFPDSKRYAAKTYYNVDESGTRPTAQDNYNYLVGEVTVQILADNALGCFKKVAAEKSVMIVDISINKPFLLEAADDSDRTWIVDRLLSSTAVIKYSGTAEAGLATSLDLYGRTCDAFAHFSLFDSQEEIVFVDIQGIKERVFCNGLAGADALVLFDLMAHTASKIGCLGDQGKHGIKAFKKQHKCNTVCHALGLPVLDSSASASEEELAAKAKNGSNLDALGAYYSSDSDSEWQ</sequence>
<evidence type="ECO:0000256" key="3">
    <source>
        <dbReference type="ARBA" id="ARBA00022741"/>
    </source>
</evidence>
<name>A0AAD6V039_9AGAR</name>
<protein>
    <submittedName>
        <fullName evidence="8">Kinase-like domain-containing protein</fullName>
    </submittedName>
</protein>
<dbReference type="Pfam" id="PF02816">
    <property type="entry name" value="Alpha_kinase"/>
    <property type="match status" value="1"/>
</dbReference>
<feature type="region of interest" description="Disordered" evidence="6">
    <location>
        <begin position="259"/>
        <end position="292"/>
    </location>
</feature>
<dbReference type="InterPro" id="IPR011009">
    <property type="entry name" value="Kinase-like_dom_sf"/>
</dbReference>
<evidence type="ECO:0000313" key="10">
    <source>
        <dbReference type="EMBL" id="KAJ7194163.1"/>
    </source>
</evidence>
<proteinExistence type="predicted"/>
<evidence type="ECO:0000313" key="8">
    <source>
        <dbReference type="EMBL" id="KAJ7194114.1"/>
    </source>
</evidence>
<accession>A0AAD6V039</accession>
<keyword evidence="3" id="KW-0547">Nucleotide-binding</keyword>
<evidence type="ECO:0000256" key="4">
    <source>
        <dbReference type="ARBA" id="ARBA00022777"/>
    </source>
</evidence>
<dbReference type="GO" id="GO:1903013">
    <property type="term" value="P:response to differentiation-inducing factor 1"/>
    <property type="evidence" value="ECO:0007669"/>
    <property type="project" value="TreeGrafter"/>
</dbReference>
<keyword evidence="5" id="KW-0067">ATP-binding</keyword>
<dbReference type="PROSITE" id="PS51158">
    <property type="entry name" value="ALPHA_KINASE"/>
    <property type="match status" value="1"/>
</dbReference>
<evidence type="ECO:0000313" key="9">
    <source>
        <dbReference type="EMBL" id="KAJ7194162.1"/>
    </source>
</evidence>
<dbReference type="GO" id="GO:0004674">
    <property type="term" value="F:protein serine/threonine kinase activity"/>
    <property type="evidence" value="ECO:0007669"/>
    <property type="project" value="UniProtKB-KW"/>
</dbReference>
<dbReference type="InterPro" id="IPR004166">
    <property type="entry name" value="a-kinase_dom"/>
</dbReference>
<keyword evidence="2" id="KW-0808">Transferase</keyword>
<dbReference type="PANTHER" id="PTHR45992">
    <property type="entry name" value="EUKARYOTIC ELONGATION FACTOR 2 KINASE-RELATED"/>
    <property type="match status" value="1"/>
</dbReference>
<evidence type="ECO:0000256" key="2">
    <source>
        <dbReference type="ARBA" id="ARBA00022679"/>
    </source>
</evidence>
<dbReference type="EMBL" id="JARJCW010000101">
    <property type="protein sequence ID" value="KAJ7194162.1"/>
    <property type="molecule type" value="Genomic_DNA"/>
</dbReference>
<dbReference type="EMBL" id="JARJCW010000101">
    <property type="protein sequence ID" value="KAJ7194163.1"/>
    <property type="molecule type" value="Genomic_DNA"/>
</dbReference>
<dbReference type="GO" id="GO:0005524">
    <property type="term" value="F:ATP binding"/>
    <property type="evidence" value="ECO:0007669"/>
    <property type="project" value="UniProtKB-KW"/>
</dbReference>
<evidence type="ECO:0000259" key="7">
    <source>
        <dbReference type="PROSITE" id="PS51158"/>
    </source>
</evidence>
<feature type="domain" description="Alpha-type protein kinase" evidence="7">
    <location>
        <begin position="324"/>
        <end position="564"/>
    </location>
</feature>
<feature type="compositionally biased region" description="Polar residues" evidence="6">
    <location>
        <begin position="259"/>
        <end position="268"/>
    </location>
</feature>
<evidence type="ECO:0000256" key="6">
    <source>
        <dbReference type="SAM" id="MobiDB-lite"/>
    </source>
</evidence>
<dbReference type="Proteomes" id="UP001219525">
    <property type="component" value="Unassembled WGS sequence"/>
</dbReference>
<reference evidence="8" key="1">
    <citation type="submission" date="2023-03" db="EMBL/GenBank/DDBJ databases">
        <title>Massive genome expansion in bonnet fungi (Mycena s.s.) driven by repeated elements and novel gene families across ecological guilds.</title>
        <authorList>
            <consortium name="Lawrence Berkeley National Laboratory"/>
            <person name="Harder C.B."/>
            <person name="Miyauchi S."/>
            <person name="Viragh M."/>
            <person name="Kuo A."/>
            <person name="Thoen E."/>
            <person name="Andreopoulos B."/>
            <person name="Lu D."/>
            <person name="Skrede I."/>
            <person name="Drula E."/>
            <person name="Henrissat B."/>
            <person name="Morin E."/>
            <person name="Kohler A."/>
            <person name="Barry K."/>
            <person name="LaButti K."/>
            <person name="Morin E."/>
            <person name="Salamov A."/>
            <person name="Lipzen A."/>
            <person name="Mereny Z."/>
            <person name="Hegedus B."/>
            <person name="Baldrian P."/>
            <person name="Stursova M."/>
            <person name="Weitz H."/>
            <person name="Taylor A."/>
            <person name="Grigoriev I.V."/>
            <person name="Nagy L.G."/>
            <person name="Martin F."/>
            <person name="Kauserud H."/>
        </authorList>
    </citation>
    <scope>NUCLEOTIDE SEQUENCE</scope>
    <source>
        <strain evidence="8">9144</strain>
    </source>
</reference>
<evidence type="ECO:0000313" key="11">
    <source>
        <dbReference type="Proteomes" id="UP001219525"/>
    </source>
</evidence>
<keyword evidence="1" id="KW-0723">Serine/threonine-protein kinase</keyword>
<organism evidence="8 11">
    <name type="scientific">Mycena pura</name>
    <dbReference type="NCBI Taxonomy" id="153505"/>
    <lineage>
        <taxon>Eukaryota</taxon>
        <taxon>Fungi</taxon>
        <taxon>Dikarya</taxon>
        <taxon>Basidiomycota</taxon>
        <taxon>Agaricomycotina</taxon>
        <taxon>Agaricomycetes</taxon>
        <taxon>Agaricomycetidae</taxon>
        <taxon>Agaricales</taxon>
        <taxon>Marasmiineae</taxon>
        <taxon>Mycenaceae</taxon>
        <taxon>Mycena</taxon>
    </lineage>
</organism>